<feature type="binding site" evidence="5">
    <location>
        <position position="195"/>
    </location>
    <ligand>
        <name>Zn(2+)</name>
        <dbReference type="ChEBI" id="CHEBI:29105"/>
    </ligand>
</feature>
<evidence type="ECO:0000313" key="8">
    <source>
        <dbReference type="Proteomes" id="UP001454036"/>
    </source>
</evidence>
<reference evidence="7 8" key="1">
    <citation type="submission" date="2024-01" db="EMBL/GenBank/DDBJ databases">
        <title>The complete chloroplast genome sequence of Lithospermum erythrorhizon: insights into the phylogenetic relationship among Boraginaceae species and the maternal lineages of purple gromwells.</title>
        <authorList>
            <person name="Okada T."/>
            <person name="Watanabe K."/>
        </authorList>
    </citation>
    <scope>NUCLEOTIDE SEQUENCE [LARGE SCALE GENOMIC DNA]</scope>
</reference>
<keyword evidence="2 6" id="KW-0812">Transmembrane</keyword>
<feature type="transmembrane region" description="Helical" evidence="6">
    <location>
        <begin position="128"/>
        <end position="148"/>
    </location>
</feature>
<feature type="binding site" evidence="5">
    <location>
        <position position="50"/>
    </location>
    <ligand>
        <name>Zn(2+)</name>
        <dbReference type="ChEBI" id="CHEBI:29105"/>
    </ligand>
</feature>
<evidence type="ECO:0000313" key="7">
    <source>
        <dbReference type="EMBL" id="GAA0150169.1"/>
    </source>
</evidence>
<keyword evidence="5" id="KW-0862">Zinc</keyword>
<dbReference type="Pfam" id="PF03006">
    <property type="entry name" value="HlyIII"/>
    <property type="match status" value="1"/>
</dbReference>
<proteinExistence type="predicted"/>
<dbReference type="GO" id="GO:0038023">
    <property type="term" value="F:signaling receptor activity"/>
    <property type="evidence" value="ECO:0007669"/>
    <property type="project" value="TreeGrafter"/>
</dbReference>
<evidence type="ECO:0000256" key="4">
    <source>
        <dbReference type="ARBA" id="ARBA00023136"/>
    </source>
</evidence>
<dbReference type="GO" id="GO:0016020">
    <property type="term" value="C:membrane"/>
    <property type="evidence" value="ECO:0007669"/>
    <property type="project" value="UniProtKB-SubCell"/>
</dbReference>
<keyword evidence="3 6" id="KW-1133">Transmembrane helix</keyword>
<sequence>MLVQGSSSRQIPKPTPVQDNVVSNTEVTKWPWIVFLGGAMCCLVFSTISHTFACHSKRFNFIFWRLDYTGISIMIVCSFFAPVYYTFYCHEYWRLFYLTTITVIGICATFTLIAPGMDTHKFRSYRTMLFLAMGFSGVIPAAHAVTLYLDHPKILTSLGYEIAMGLLYGIGAVFYIKRIPEKWRPGKFDIVGHSHQIFHVFVIAAALVHCVATLLVMDWRRGLPACV</sequence>
<protein>
    <submittedName>
        <fullName evidence="7">G-protein coupled receptor</fullName>
    </submittedName>
</protein>
<feature type="transmembrane region" description="Helical" evidence="6">
    <location>
        <begin position="66"/>
        <end position="87"/>
    </location>
</feature>
<comment type="caution">
    <text evidence="7">The sequence shown here is derived from an EMBL/GenBank/DDBJ whole genome shotgun (WGS) entry which is preliminary data.</text>
</comment>
<dbReference type="GO" id="GO:0009744">
    <property type="term" value="P:response to sucrose"/>
    <property type="evidence" value="ECO:0007669"/>
    <property type="project" value="UniProtKB-ARBA"/>
</dbReference>
<organism evidence="7 8">
    <name type="scientific">Lithospermum erythrorhizon</name>
    <name type="common">Purple gromwell</name>
    <name type="synonym">Lithospermum officinale var. erythrorhizon</name>
    <dbReference type="NCBI Taxonomy" id="34254"/>
    <lineage>
        <taxon>Eukaryota</taxon>
        <taxon>Viridiplantae</taxon>
        <taxon>Streptophyta</taxon>
        <taxon>Embryophyta</taxon>
        <taxon>Tracheophyta</taxon>
        <taxon>Spermatophyta</taxon>
        <taxon>Magnoliopsida</taxon>
        <taxon>eudicotyledons</taxon>
        <taxon>Gunneridae</taxon>
        <taxon>Pentapetalae</taxon>
        <taxon>asterids</taxon>
        <taxon>lamiids</taxon>
        <taxon>Boraginales</taxon>
        <taxon>Boraginaceae</taxon>
        <taxon>Boraginoideae</taxon>
        <taxon>Lithospermeae</taxon>
        <taxon>Lithospermum</taxon>
    </lineage>
</organism>
<feature type="transmembrane region" description="Helical" evidence="6">
    <location>
        <begin position="154"/>
        <end position="176"/>
    </location>
</feature>
<dbReference type="EMBL" id="BAABME010001538">
    <property type="protein sequence ID" value="GAA0150169.1"/>
    <property type="molecule type" value="Genomic_DNA"/>
</dbReference>
<feature type="transmembrane region" description="Helical" evidence="6">
    <location>
        <begin position="93"/>
        <end position="116"/>
    </location>
</feature>
<accession>A0AAV3PER3</accession>
<keyword evidence="4 6" id="KW-0472">Membrane</keyword>
<comment type="subcellular location">
    <subcellularLocation>
        <location evidence="1">Membrane</location>
        <topology evidence="1">Multi-pass membrane protein</topology>
    </subcellularLocation>
</comment>
<feature type="binding site" evidence="5">
    <location>
        <position position="199"/>
    </location>
    <ligand>
        <name>Zn(2+)</name>
        <dbReference type="ChEBI" id="CHEBI:29105"/>
    </ligand>
</feature>
<evidence type="ECO:0000256" key="2">
    <source>
        <dbReference type="ARBA" id="ARBA00022692"/>
    </source>
</evidence>
<dbReference type="Proteomes" id="UP001454036">
    <property type="component" value="Unassembled WGS sequence"/>
</dbReference>
<evidence type="ECO:0000256" key="5">
    <source>
        <dbReference type="PIRSR" id="PIRSR604254-1"/>
    </source>
</evidence>
<feature type="transmembrane region" description="Helical" evidence="6">
    <location>
        <begin position="32"/>
        <end position="54"/>
    </location>
</feature>
<dbReference type="PANTHER" id="PTHR20855:SF100">
    <property type="entry name" value="HEPTAHELICAL TRANSMEMBRANE PROTEIN 2"/>
    <property type="match status" value="1"/>
</dbReference>
<keyword evidence="8" id="KW-1185">Reference proteome</keyword>
<dbReference type="GO" id="GO:0009725">
    <property type="term" value="P:response to hormone"/>
    <property type="evidence" value="ECO:0007669"/>
    <property type="project" value="TreeGrafter"/>
</dbReference>
<name>A0AAV3PER3_LITER</name>
<evidence type="ECO:0000256" key="3">
    <source>
        <dbReference type="ARBA" id="ARBA00022989"/>
    </source>
</evidence>
<dbReference type="GO" id="GO:0046872">
    <property type="term" value="F:metal ion binding"/>
    <property type="evidence" value="ECO:0007669"/>
    <property type="project" value="UniProtKB-KW"/>
</dbReference>
<keyword evidence="7" id="KW-0675">Receptor</keyword>
<evidence type="ECO:0000256" key="6">
    <source>
        <dbReference type="SAM" id="Phobius"/>
    </source>
</evidence>
<gene>
    <name evidence="7" type="ORF">LIER_09170</name>
</gene>
<feature type="transmembrane region" description="Helical" evidence="6">
    <location>
        <begin position="197"/>
        <end position="217"/>
    </location>
</feature>
<dbReference type="AlphaFoldDB" id="A0AAV3PER3"/>
<keyword evidence="5" id="KW-0479">Metal-binding</keyword>
<dbReference type="InterPro" id="IPR004254">
    <property type="entry name" value="AdipoR/HlyIII-related"/>
</dbReference>
<evidence type="ECO:0000256" key="1">
    <source>
        <dbReference type="ARBA" id="ARBA00004141"/>
    </source>
</evidence>
<dbReference type="PANTHER" id="PTHR20855">
    <property type="entry name" value="ADIPOR/PROGESTIN RECEPTOR-RELATED"/>
    <property type="match status" value="1"/>
</dbReference>